<keyword evidence="1" id="KW-0489">Methyltransferase</keyword>
<sequence length="239" mass="27345">MAENILIGEKKLQYYNNLLIRADLNLHQQIAKKVEEILPPGSRILDLGAGQGALSARLHDLGYKLIAVDVDPLDFKCETVEFHKVDFNNKEEVERFKTEYHESFDLVLGIEVIEHIENPWEYVRLLKGLVKPKGFLIISTPNITSWISRFKFLLSGQFFQFDEPDLAYGHIAPITPWELNLILTKEGFKKINITKGGTLPKIWIRRDLAALFINFLALIVRPFSKGIVDGWCIIATAQK</sequence>
<protein>
    <submittedName>
        <fullName evidence="1">Polyprenyldihydroxybenzoate methyltransferase</fullName>
        <ecNumber evidence="1">2.1.1.114</ecNumber>
        <ecNumber evidence="1">2.1.1.64</ecNumber>
    </submittedName>
</protein>
<organism evidence="1 2">
    <name type="scientific">Adhaeribacter pallidiroseus</name>
    <dbReference type="NCBI Taxonomy" id="2072847"/>
    <lineage>
        <taxon>Bacteria</taxon>
        <taxon>Pseudomonadati</taxon>
        <taxon>Bacteroidota</taxon>
        <taxon>Cytophagia</taxon>
        <taxon>Cytophagales</taxon>
        <taxon>Hymenobacteraceae</taxon>
        <taxon>Adhaeribacter</taxon>
    </lineage>
</organism>
<dbReference type="PANTHER" id="PTHR43861:SF6">
    <property type="entry name" value="METHYLTRANSFERASE TYPE 11"/>
    <property type="match status" value="1"/>
</dbReference>
<evidence type="ECO:0000313" key="1">
    <source>
        <dbReference type="EMBL" id="RDC62966.1"/>
    </source>
</evidence>
<reference evidence="1 2" key="1">
    <citation type="submission" date="2018-04" db="EMBL/GenBank/DDBJ databases">
        <title>Adhaeribacter sp. HMF7616 genome sequencing and assembly.</title>
        <authorList>
            <person name="Kang H."/>
            <person name="Kang J."/>
            <person name="Cha I."/>
            <person name="Kim H."/>
            <person name="Joh K."/>
        </authorList>
    </citation>
    <scope>NUCLEOTIDE SEQUENCE [LARGE SCALE GENOMIC DNA]</scope>
    <source>
        <strain evidence="1 2">HMF7616</strain>
    </source>
</reference>
<dbReference type="RefSeq" id="WP_115372342.1">
    <property type="nucleotide sequence ID" value="NZ_QASA01000001.1"/>
</dbReference>
<dbReference type="Proteomes" id="UP000253919">
    <property type="component" value="Unassembled WGS sequence"/>
</dbReference>
<dbReference type="GO" id="GO:0010420">
    <property type="term" value="F:polyprenyldihydroxybenzoate methyltransferase activity"/>
    <property type="evidence" value="ECO:0007669"/>
    <property type="project" value="UniProtKB-EC"/>
</dbReference>
<dbReference type="CDD" id="cd02440">
    <property type="entry name" value="AdoMet_MTases"/>
    <property type="match status" value="1"/>
</dbReference>
<gene>
    <name evidence="1" type="primary">coq3</name>
    <name evidence="1" type="ORF">AHMF7616_01565</name>
</gene>
<dbReference type="Gene3D" id="3.40.50.150">
    <property type="entry name" value="Vaccinia Virus protein VP39"/>
    <property type="match status" value="1"/>
</dbReference>
<comment type="caution">
    <text evidence="1">The sequence shown here is derived from an EMBL/GenBank/DDBJ whole genome shotgun (WGS) entry which is preliminary data.</text>
</comment>
<proteinExistence type="predicted"/>
<dbReference type="EC" id="2.1.1.114" evidence="1"/>
<dbReference type="EC" id="2.1.1.64" evidence="1"/>
<dbReference type="GO" id="GO:0061542">
    <property type="term" value="F:3-demethylubiquinol 3-O-methyltransferase activity"/>
    <property type="evidence" value="ECO:0007669"/>
    <property type="project" value="UniProtKB-EC"/>
</dbReference>
<dbReference type="AlphaFoldDB" id="A0A369QIB0"/>
<dbReference type="OrthoDB" id="9804312at2"/>
<dbReference type="InterPro" id="IPR029063">
    <property type="entry name" value="SAM-dependent_MTases_sf"/>
</dbReference>
<dbReference type="Pfam" id="PF13489">
    <property type="entry name" value="Methyltransf_23"/>
    <property type="match status" value="1"/>
</dbReference>
<dbReference type="SUPFAM" id="SSF53335">
    <property type="entry name" value="S-adenosyl-L-methionine-dependent methyltransferases"/>
    <property type="match status" value="1"/>
</dbReference>
<name>A0A369QIB0_9BACT</name>
<dbReference type="GO" id="GO:0032259">
    <property type="term" value="P:methylation"/>
    <property type="evidence" value="ECO:0007669"/>
    <property type="project" value="UniProtKB-KW"/>
</dbReference>
<keyword evidence="2" id="KW-1185">Reference proteome</keyword>
<dbReference type="PANTHER" id="PTHR43861">
    <property type="entry name" value="TRANS-ACONITATE 2-METHYLTRANSFERASE-RELATED"/>
    <property type="match status" value="1"/>
</dbReference>
<accession>A0A369QIB0</accession>
<dbReference type="EMBL" id="QASA01000001">
    <property type="protein sequence ID" value="RDC62966.1"/>
    <property type="molecule type" value="Genomic_DNA"/>
</dbReference>
<keyword evidence="1" id="KW-0808">Transferase</keyword>
<evidence type="ECO:0000313" key="2">
    <source>
        <dbReference type="Proteomes" id="UP000253919"/>
    </source>
</evidence>